<protein>
    <submittedName>
        <fullName evidence="10">FtsX-like permease family protein</fullName>
    </submittedName>
</protein>
<feature type="domain" description="ABC3 transporter permease C-terminal" evidence="8">
    <location>
        <begin position="295"/>
        <end position="413"/>
    </location>
</feature>
<keyword evidence="4 7" id="KW-1133">Transmembrane helix</keyword>
<dbReference type="GO" id="GO:0005886">
    <property type="term" value="C:plasma membrane"/>
    <property type="evidence" value="ECO:0007669"/>
    <property type="project" value="UniProtKB-SubCell"/>
</dbReference>
<evidence type="ECO:0000313" key="10">
    <source>
        <dbReference type="EMBL" id="TQV88822.1"/>
    </source>
</evidence>
<comment type="subcellular location">
    <subcellularLocation>
        <location evidence="1">Cell membrane</location>
        <topology evidence="1">Multi-pass membrane protein</topology>
    </subcellularLocation>
</comment>
<evidence type="ECO:0000256" key="7">
    <source>
        <dbReference type="SAM" id="Phobius"/>
    </source>
</evidence>
<feature type="transmembrane region" description="Helical" evidence="7">
    <location>
        <begin position="339"/>
        <end position="365"/>
    </location>
</feature>
<keyword evidence="3 7" id="KW-0812">Transmembrane</keyword>
<dbReference type="AlphaFoldDB" id="A0A545UH79"/>
<feature type="transmembrane region" description="Helical" evidence="7">
    <location>
        <begin position="289"/>
        <end position="313"/>
    </location>
</feature>
<keyword evidence="5 7" id="KW-0472">Membrane</keyword>
<dbReference type="PANTHER" id="PTHR30572:SF4">
    <property type="entry name" value="ABC TRANSPORTER PERMEASE YTRF"/>
    <property type="match status" value="1"/>
</dbReference>
<evidence type="ECO:0000256" key="2">
    <source>
        <dbReference type="ARBA" id="ARBA00022475"/>
    </source>
</evidence>
<dbReference type="InterPro" id="IPR050250">
    <property type="entry name" value="Macrolide_Exporter_MacB"/>
</dbReference>
<feature type="domain" description="ABC3 transporter permease C-terminal" evidence="8">
    <location>
        <begin position="722"/>
        <end position="835"/>
    </location>
</feature>
<keyword evidence="11" id="KW-1185">Reference proteome</keyword>
<keyword evidence="2" id="KW-1003">Cell membrane</keyword>
<dbReference type="Pfam" id="PF12704">
    <property type="entry name" value="MacB_PCD"/>
    <property type="match status" value="2"/>
</dbReference>
<evidence type="ECO:0000256" key="3">
    <source>
        <dbReference type="ARBA" id="ARBA00022692"/>
    </source>
</evidence>
<organism evidence="10 11">
    <name type="scientific">Aliikangiella coralliicola</name>
    <dbReference type="NCBI Taxonomy" id="2592383"/>
    <lineage>
        <taxon>Bacteria</taxon>
        <taxon>Pseudomonadati</taxon>
        <taxon>Pseudomonadota</taxon>
        <taxon>Gammaproteobacteria</taxon>
        <taxon>Oceanospirillales</taxon>
        <taxon>Pleioneaceae</taxon>
        <taxon>Aliikangiella</taxon>
    </lineage>
</organism>
<dbReference type="InterPro" id="IPR025857">
    <property type="entry name" value="MacB_PCD"/>
</dbReference>
<dbReference type="GO" id="GO:0022857">
    <property type="term" value="F:transmembrane transporter activity"/>
    <property type="evidence" value="ECO:0007669"/>
    <property type="project" value="TreeGrafter"/>
</dbReference>
<evidence type="ECO:0000256" key="4">
    <source>
        <dbReference type="ARBA" id="ARBA00022989"/>
    </source>
</evidence>
<evidence type="ECO:0000256" key="1">
    <source>
        <dbReference type="ARBA" id="ARBA00004651"/>
    </source>
</evidence>
<dbReference type="EMBL" id="VIKS01000003">
    <property type="protein sequence ID" value="TQV88822.1"/>
    <property type="molecule type" value="Genomic_DNA"/>
</dbReference>
<feature type="domain" description="MacB-like periplasmic core" evidence="9">
    <location>
        <begin position="26"/>
        <end position="245"/>
    </location>
</feature>
<feature type="domain" description="MacB-like periplasmic core" evidence="9">
    <location>
        <begin position="549"/>
        <end position="662"/>
    </location>
</feature>
<dbReference type="RefSeq" id="WP_142892307.1">
    <property type="nucleotide sequence ID" value="NZ_ML660161.1"/>
</dbReference>
<evidence type="ECO:0000256" key="6">
    <source>
        <dbReference type="ARBA" id="ARBA00038076"/>
    </source>
</evidence>
<evidence type="ECO:0000259" key="9">
    <source>
        <dbReference type="Pfam" id="PF12704"/>
    </source>
</evidence>
<feature type="transmembrane region" description="Helical" evidence="7">
    <location>
        <begin position="385"/>
        <end position="404"/>
    </location>
</feature>
<dbReference type="Proteomes" id="UP000315439">
    <property type="component" value="Unassembled WGS sequence"/>
</dbReference>
<evidence type="ECO:0000259" key="8">
    <source>
        <dbReference type="Pfam" id="PF02687"/>
    </source>
</evidence>
<feature type="transmembrane region" description="Helical" evidence="7">
    <location>
        <begin position="435"/>
        <end position="456"/>
    </location>
</feature>
<sequence>MNQFAYNLKQAWARLKRKPGFIVNVMLSMGVTLGALIFVSTLAYVMLLKPLPYPEQDRLFVIDSSIKLSGKPHYFSKLPPAAILDLYQNQEIFETATISYQDSKILTSDPAAPTKPVEFVTPEWFQIYGVSMMLGRGFEQTEMIGTNNPVAVLSYAIWKNDFKGRKEIVGEKITLGDVSFTVVGVMAKDFILPRVNMLPRNRDVQVILPIDFDRSQQTQALKWNPAPNGVIVGKLKDSYSVVQAEHWLGKRFKNLWQKHAADIRNFNELEITLNLQEFRTQLLGDSKQYVYFLLVAVLGLVIIASTNITNLFLSFTAEQQHQMTVHAALGAKRKSLFKFLFYQTGILVVFSVLLALFIASLGFYFAQHYFQNLLPRLNELSFNLFTFNFSLILIVIFTTVFSFVGSRIINYRKLIAGLQSSGKGVAVQVSKSVRYMLIILQVAVAIALIFINVNLMKEPFNKITQPVVYELEGLMTLWITIKGRNIQDYQDAEKLIPKLRKELSERAEIDILTFSEYPGYHTDVPATDFLIVDGKKHYFKQFQKTKMNNFQFKNVDYQYFESLRWPLLQGKSFSQKNEENQEKVIIVNDAFAREISPEGNVIGKKITLFTDQYSMSHSFYEEEITSGQVEKADYEIIGVVEGLITPSENFVPRRFYLPRLELSSIVECMFRLKENLVLKRETVVSLLNNLDRSFKLIEYEPMIDNYKEFLFPHYTTLVITIAIALLTIFLTSIGIYGILNYSIQVRRFELGTRLAMGAKRKDLVRLILKDNAKAIGFGVLMSLVVLPVIYLLFSDKLAKYINLELLPAFVATLTLIGCIAWMASYLPLRKIINRPAIYSLRGSD</sequence>
<feature type="transmembrane region" description="Helical" evidence="7">
    <location>
        <begin position="805"/>
        <end position="828"/>
    </location>
</feature>
<dbReference type="Pfam" id="PF02687">
    <property type="entry name" value="FtsX"/>
    <property type="match status" value="2"/>
</dbReference>
<dbReference type="OrthoDB" id="5711186at2"/>
<feature type="transmembrane region" description="Helical" evidence="7">
    <location>
        <begin position="717"/>
        <end position="739"/>
    </location>
</feature>
<comment type="caution">
    <text evidence="10">The sequence shown here is derived from an EMBL/GenBank/DDBJ whole genome shotgun (WGS) entry which is preliminary data.</text>
</comment>
<dbReference type="PANTHER" id="PTHR30572">
    <property type="entry name" value="MEMBRANE COMPONENT OF TRANSPORTER-RELATED"/>
    <property type="match status" value="1"/>
</dbReference>
<evidence type="ECO:0000256" key="5">
    <source>
        <dbReference type="ARBA" id="ARBA00023136"/>
    </source>
</evidence>
<proteinExistence type="inferred from homology"/>
<gene>
    <name evidence="10" type="ORF">FLL46_04630</name>
</gene>
<reference evidence="10 11" key="1">
    <citation type="submission" date="2019-07" db="EMBL/GenBank/DDBJ databases">
        <title>Draft genome for Aliikangiella sp. M105.</title>
        <authorList>
            <person name="Wang G."/>
        </authorList>
    </citation>
    <scope>NUCLEOTIDE SEQUENCE [LARGE SCALE GENOMIC DNA]</scope>
    <source>
        <strain evidence="10 11">M105</strain>
    </source>
</reference>
<accession>A0A545UH79</accession>
<feature type="transmembrane region" description="Helical" evidence="7">
    <location>
        <begin position="21"/>
        <end position="47"/>
    </location>
</feature>
<name>A0A545UH79_9GAMM</name>
<comment type="similarity">
    <text evidence="6">Belongs to the ABC-4 integral membrane protein family.</text>
</comment>
<evidence type="ECO:0000313" key="11">
    <source>
        <dbReference type="Proteomes" id="UP000315439"/>
    </source>
</evidence>
<dbReference type="InterPro" id="IPR003838">
    <property type="entry name" value="ABC3_permease_C"/>
</dbReference>
<feature type="transmembrane region" description="Helical" evidence="7">
    <location>
        <begin position="774"/>
        <end position="793"/>
    </location>
</feature>